<accession>B9WKF3</accession>
<dbReference type="RefSeq" id="XP_002421468.1">
    <property type="nucleotide sequence ID" value="XM_002421423.1"/>
</dbReference>
<dbReference type="OrthoDB" id="1108038at2759"/>
<dbReference type="PANTHER" id="PTHR13145:SF0">
    <property type="entry name" value="E3 UBIQUITIN-PROTEIN LIGASE MARCHF6"/>
    <property type="match status" value="1"/>
</dbReference>
<evidence type="ECO:0000256" key="12">
    <source>
        <dbReference type="ARBA" id="ARBA00023136"/>
    </source>
</evidence>
<dbReference type="eggNOG" id="KOG1609">
    <property type="taxonomic scope" value="Eukaryota"/>
</dbReference>
<feature type="transmembrane region" description="Helical" evidence="15">
    <location>
        <begin position="425"/>
        <end position="445"/>
    </location>
</feature>
<keyword evidence="8" id="KW-0863">Zinc-finger</keyword>
<comment type="catalytic activity">
    <reaction evidence="1">
        <text>S-ubiquitinyl-[E2 ubiquitin-conjugating enzyme]-L-cysteine + [acceptor protein]-L-lysine = [E2 ubiquitin-conjugating enzyme]-L-cysteine + N(6)-ubiquitinyl-[acceptor protein]-L-lysine.</text>
        <dbReference type="EC" id="2.3.2.27"/>
    </reaction>
</comment>
<evidence type="ECO:0000256" key="2">
    <source>
        <dbReference type="ARBA" id="ARBA00004141"/>
    </source>
</evidence>
<evidence type="ECO:0000256" key="13">
    <source>
        <dbReference type="SAM" id="Coils"/>
    </source>
</evidence>
<dbReference type="GeneID" id="8049018"/>
<dbReference type="FunFam" id="3.30.40.10:FF:000287">
    <property type="entry name" value="RING finger membrane protein"/>
    <property type="match status" value="1"/>
</dbReference>
<dbReference type="EMBL" id="FM992694">
    <property type="protein sequence ID" value="CAX40805.1"/>
    <property type="molecule type" value="Genomic_DNA"/>
</dbReference>
<feature type="transmembrane region" description="Helical" evidence="15">
    <location>
        <begin position="91"/>
        <end position="112"/>
    </location>
</feature>
<evidence type="ECO:0000259" key="16">
    <source>
        <dbReference type="PROSITE" id="PS51292"/>
    </source>
</evidence>
<keyword evidence="6 15" id="KW-0812">Transmembrane</keyword>
<evidence type="ECO:0000256" key="10">
    <source>
        <dbReference type="ARBA" id="ARBA00022833"/>
    </source>
</evidence>
<dbReference type="GO" id="GO:0008270">
    <property type="term" value="F:zinc ion binding"/>
    <property type="evidence" value="ECO:0007669"/>
    <property type="project" value="UniProtKB-KW"/>
</dbReference>
<dbReference type="CDD" id="cd16702">
    <property type="entry name" value="RING_CH-C4HC3_MARCH6"/>
    <property type="match status" value="1"/>
</dbReference>
<dbReference type="Proteomes" id="UP000002605">
    <property type="component" value="Chromosome 7"/>
</dbReference>
<feature type="transmembrane region" description="Helical" evidence="15">
    <location>
        <begin position="398"/>
        <end position="419"/>
    </location>
</feature>
<reference evidence="18 19" key="1">
    <citation type="journal article" date="2009" name="Genome Res.">
        <title>Comparative genomics of the fungal pathogens Candida dubliniensis and Candida albicans.</title>
        <authorList>
            <person name="Jackson A.P."/>
            <person name="Gamble J.A."/>
            <person name="Yeomans T."/>
            <person name="Moran G.P."/>
            <person name="Saunders D."/>
            <person name="Harris D."/>
            <person name="Aslett M."/>
            <person name="Barrell J.F."/>
            <person name="Butler G."/>
            <person name="Citiulo F."/>
            <person name="Coleman D.C."/>
            <person name="de Groot P.W.J."/>
            <person name="Goodwin T.J."/>
            <person name="Quail M.A."/>
            <person name="McQuillan J."/>
            <person name="Munro C.A."/>
            <person name="Pain A."/>
            <person name="Poulter R.T."/>
            <person name="Rajandream M.A."/>
            <person name="Renauld H."/>
            <person name="Spiering M.J."/>
            <person name="Tivey A."/>
            <person name="Gow N.A.R."/>
            <person name="Barrell B."/>
            <person name="Sullivan D.J."/>
            <person name="Berriman M."/>
        </authorList>
    </citation>
    <scope>NUCLEOTIDE SEQUENCE [LARGE SCALE GENOMIC DNA]</scope>
    <source>
        <strain evidence="19">CD36 / ATCC MYA-646 / CBS 7987 / NCPF 3949 / NRRL Y-17841</strain>
    </source>
</reference>
<keyword evidence="7" id="KW-0479">Metal-binding</keyword>
<evidence type="ECO:0000256" key="3">
    <source>
        <dbReference type="ARBA" id="ARBA00004906"/>
    </source>
</evidence>
<feature type="coiled-coil region" evidence="13">
    <location>
        <begin position="219"/>
        <end position="260"/>
    </location>
</feature>
<dbReference type="PANTHER" id="PTHR13145">
    <property type="entry name" value="SSM4 PROTEIN"/>
    <property type="match status" value="1"/>
</dbReference>
<keyword evidence="12 15" id="KW-0472">Membrane</keyword>
<comment type="subcellular location">
    <subcellularLocation>
        <location evidence="2">Membrane</location>
        <topology evidence="2">Multi-pass membrane protein</topology>
    </subcellularLocation>
</comment>
<evidence type="ECO:0000256" key="15">
    <source>
        <dbReference type="SAM" id="Phobius"/>
    </source>
</evidence>
<keyword evidence="5" id="KW-0808">Transferase</keyword>
<comment type="pathway">
    <text evidence="3">Protein modification; protein ubiquitination.</text>
</comment>
<evidence type="ECO:0000313" key="18">
    <source>
        <dbReference type="EMBL" id="CAX40805.1"/>
    </source>
</evidence>
<feature type="transmembrane region" description="Helical" evidence="15">
    <location>
        <begin position="1105"/>
        <end position="1122"/>
    </location>
</feature>
<keyword evidence="10" id="KW-0862">Zinc</keyword>
<dbReference type="AlphaFoldDB" id="B9WKF3"/>
<name>B9WKF3_CANDC</name>
<feature type="transmembrane region" description="Helical" evidence="15">
    <location>
        <begin position="1072"/>
        <end position="1093"/>
    </location>
</feature>
<organism evidence="18 19">
    <name type="scientific">Candida dubliniensis (strain CD36 / ATCC MYA-646 / CBS 7987 / NCPF 3949 / NRRL Y-17841)</name>
    <name type="common">Yeast</name>
    <dbReference type="NCBI Taxonomy" id="573826"/>
    <lineage>
        <taxon>Eukaryota</taxon>
        <taxon>Fungi</taxon>
        <taxon>Dikarya</taxon>
        <taxon>Ascomycota</taxon>
        <taxon>Saccharomycotina</taxon>
        <taxon>Pichiomycetes</taxon>
        <taxon>Debaryomycetaceae</taxon>
        <taxon>Candida/Lodderomyces clade</taxon>
        <taxon>Candida</taxon>
    </lineage>
</organism>
<feature type="transmembrane region" description="Helical" evidence="15">
    <location>
        <begin position="170"/>
        <end position="191"/>
    </location>
</feature>
<dbReference type="InterPro" id="IPR011016">
    <property type="entry name" value="Znf_RING-CH"/>
</dbReference>
<keyword evidence="19" id="KW-1185">Reference proteome</keyword>
<feature type="transmembrane region" description="Helical" evidence="15">
    <location>
        <begin position="871"/>
        <end position="895"/>
    </location>
</feature>
<proteinExistence type="predicted"/>
<feature type="region of interest" description="Disordered" evidence="14">
    <location>
        <begin position="301"/>
        <end position="363"/>
    </location>
</feature>
<dbReference type="PROSITE" id="PS51292">
    <property type="entry name" value="ZF_RING_CH"/>
    <property type="match status" value="1"/>
</dbReference>
<evidence type="ECO:0000256" key="14">
    <source>
        <dbReference type="SAM" id="MobiDB-lite"/>
    </source>
</evidence>
<keyword evidence="18" id="KW-0436">Ligase</keyword>
<feature type="transmembrane region" description="Helical" evidence="15">
    <location>
        <begin position="477"/>
        <end position="498"/>
    </location>
</feature>
<dbReference type="GO" id="GO:0005789">
    <property type="term" value="C:endoplasmic reticulum membrane"/>
    <property type="evidence" value="ECO:0007669"/>
    <property type="project" value="TreeGrafter"/>
</dbReference>
<evidence type="ECO:0000256" key="7">
    <source>
        <dbReference type="ARBA" id="ARBA00022723"/>
    </source>
</evidence>
<feature type="transmembrane region" description="Helical" evidence="15">
    <location>
        <begin position="655"/>
        <end position="673"/>
    </location>
</feature>
<dbReference type="SUPFAM" id="SSF57850">
    <property type="entry name" value="RING/U-box"/>
    <property type="match status" value="1"/>
</dbReference>
<dbReference type="Pfam" id="PF12906">
    <property type="entry name" value="RINGv"/>
    <property type="match status" value="1"/>
</dbReference>
<dbReference type="GO" id="GO:0061630">
    <property type="term" value="F:ubiquitin protein ligase activity"/>
    <property type="evidence" value="ECO:0007669"/>
    <property type="project" value="UniProtKB-EC"/>
</dbReference>
<dbReference type="SMART" id="SM00744">
    <property type="entry name" value="RINGv"/>
    <property type="match status" value="1"/>
</dbReference>
<evidence type="ECO:0000256" key="4">
    <source>
        <dbReference type="ARBA" id="ARBA00012483"/>
    </source>
</evidence>
<dbReference type="Gene3D" id="3.30.40.10">
    <property type="entry name" value="Zinc/RING finger domain, C3HC4 (zinc finger)"/>
    <property type="match status" value="1"/>
</dbReference>
<keyword evidence="13" id="KW-0175">Coiled coil</keyword>
<feature type="transmembrane region" description="Helical" evidence="15">
    <location>
        <begin position="519"/>
        <end position="540"/>
    </location>
</feature>
<feature type="transmembrane region" description="Helical" evidence="15">
    <location>
        <begin position="1027"/>
        <end position="1052"/>
    </location>
</feature>
<evidence type="ECO:0000256" key="8">
    <source>
        <dbReference type="ARBA" id="ARBA00022771"/>
    </source>
</evidence>
<dbReference type="GO" id="GO:0016874">
    <property type="term" value="F:ligase activity"/>
    <property type="evidence" value="ECO:0007669"/>
    <property type="project" value="UniProtKB-KW"/>
</dbReference>
<dbReference type="GO" id="GO:0036503">
    <property type="term" value="P:ERAD pathway"/>
    <property type="evidence" value="ECO:0007669"/>
    <property type="project" value="TreeGrafter"/>
</dbReference>
<feature type="domain" description="RING-CH-type" evidence="16">
    <location>
        <begin position="1"/>
        <end position="63"/>
    </location>
</feature>
<keyword evidence="11 15" id="KW-1133">Transmembrane helix</keyword>
<evidence type="ECO:0000313" key="17">
    <source>
        <dbReference type="CGD" id="CAL0000169541"/>
    </source>
</evidence>
<evidence type="ECO:0000256" key="1">
    <source>
        <dbReference type="ARBA" id="ARBA00000900"/>
    </source>
</evidence>
<evidence type="ECO:0000256" key="9">
    <source>
        <dbReference type="ARBA" id="ARBA00022786"/>
    </source>
</evidence>
<gene>
    <name evidence="17" type="ordered locus">Cd36_72540</name>
    <name evidence="18" type="ORF">CD36_72540</name>
</gene>
<dbReference type="EC" id="2.3.2.27" evidence="4"/>
<dbReference type="KEGG" id="cdu:CD36_72540"/>
<dbReference type="CGD" id="CAL0000169541">
    <property type="gene designation" value="Cd36_72540"/>
</dbReference>
<dbReference type="HOGENOM" id="CLU_009000_0_0_1"/>
<sequence>MSSTDHTCRICRGEATSSQPLYHPCKCRGSIKYIHQDCLMEWLKHSNKSTEKCDICNSPYKFKIIYDPAMPQYIPLDLIWKKFLQITSSTVFKSISISLYILCIVIQVPLFWKFSGRVYTWAIDGTLPLVNQKFVDALLFGEFDINTYLADKSQTPIQFSLMKLKKFFGYTYFSGVRYLFVAIVANIALFIEREWVVRDEGYLKMLHKKIGKEHRAKLVDMLQNALQDLRTDGNNGEEEAAANLQRLETLATAINDLQNEDRDMNVAARGEAALRRAIDQNQLFGNEEQQQQQQQQPLLNQFDNGTDEQDAFPTHNFDAPDNIMHNVFNGRNDIGSEDEEEREQEQEQEQEQEDEDEDEEAADVAAAAAAVAAAGADGGVVGEFLEAFGVTLTLSTPIYLMFLCNCVVAVYLFLIYLIPHMLGNTIVSITTFLFKLINITLVSYISKRIPLPNYIYEFTSSYVSSLGTFNANKGVTLIERIFILGLGYGLICTTIYRLMKFLVSGPKPISGTPRKAFKVLFEISSTAKVFLIFAIEIFFFPVYCGWLLDFCAAPLFVPQFIQIADNGDKVFTFLVSSYFEMMQLPYLRVLLYWASGTLYMLFFALYIGMVRSTILRPGVLFFIRCPDDPNTRLIHDALVKPLSLQLSRIYLTAKVYSAFIIFGIGGVTWGLRYLVTPKDKDYNVFLPIQTPSYFTYLLLAIIVPTLVDSQATVTKYVRQYWERAFEISAHKLRLSHFIVGKPISSERGYVIYRNIWLQLFGSNVQPDYTQPVTRKEALAKFKQDPNAVAFFVPDGNYVRAPANDTISRKFVKKLFVAVSKDDRLLQEVKEAPKRSGYETPTSDEDEDTTTTTTDDAYTIVYRPPNFKLRCFALILMLWVFSIIIILPVLLFAVVLGRPVLRANSIIIDQLPHINIDELTNMDWRLTDIGSIVIGLAIELQALIYYDKNLAADAPNHEGGNEIQQAANPVQGMLLQGNLLNQAFNRLPAPVLYTLPSSMLWIIWILTIHKLCVDQPIRYMTGNLQIEFLLNFKTLLIHFFVSFWTILPALIYITRRIPVEGHTAWQTLKRCGITPCLLNFSMVHIPAFIVLYSLKLLDKTNISISFYIWPVLFTCFALVKLITEGAKLYTNINDQVKQEKYVKGRAIENVEDDE</sequence>
<protein>
    <recommendedName>
        <fullName evidence="4">RING-type E3 ubiquitin transferase</fullName>
        <ecNumber evidence="4">2.3.2.27</ecNumber>
    </recommendedName>
</protein>
<evidence type="ECO:0000256" key="11">
    <source>
        <dbReference type="ARBA" id="ARBA00022989"/>
    </source>
</evidence>
<feature type="region of interest" description="Disordered" evidence="14">
    <location>
        <begin position="830"/>
        <end position="850"/>
    </location>
</feature>
<feature type="transmembrane region" description="Helical" evidence="15">
    <location>
        <begin position="693"/>
        <end position="713"/>
    </location>
</feature>
<keyword evidence="9" id="KW-0833">Ubl conjugation pathway</keyword>
<evidence type="ECO:0000256" key="6">
    <source>
        <dbReference type="ARBA" id="ARBA00022692"/>
    </source>
</evidence>
<dbReference type="InterPro" id="IPR013083">
    <property type="entry name" value="Znf_RING/FYVE/PHD"/>
</dbReference>
<feature type="transmembrane region" description="Helical" evidence="15">
    <location>
        <begin position="590"/>
        <end position="608"/>
    </location>
</feature>
<evidence type="ECO:0000313" key="19">
    <source>
        <dbReference type="Proteomes" id="UP000002605"/>
    </source>
</evidence>
<feature type="compositionally biased region" description="Acidic residues" evidence="14">
    <location>
        <begin position="335"/>
        <end position="362"/>
    </location>
</feature>
<evidence type="ECO:0000256" key="5">
    <source>
        <dbReference type="ARBA" id="ARBA00022679"/>
    </source>
</evidence>
<feature type="transmembrane region" description="Helical" evidence="15">
    <location>
        <begin position="990"/>
        <end position="1007"/>
    </location>
</feature>